<keyword evidence="2" id="KW-1185">Reference proteome</keyword>
<proteinExistence type="predicted"/>
<organism evidence="1 2">
    <name type="scientific">Artemisia annua</name>
    <name type="common">Sweet wormwood</name>
    <dbReference type="NCBI Taxonomy" id="35608"/>
    <lineage>
        <taxon>Eukaryota</taxon>
        <taxon>Viridiplantae</taxon>
        <taxon>Streptophyta</taxon>
        <taxon>Embryophyta</taxon>
        <taxon>Tracheophyta</taxon>
        <taxon>Spermatophyta</taxon>
        <taxon>Magnoliopsida</taxon>
        <taxon>eudicotyledons</taxon>
        <taxon>Gunneridae</taxon>
        <taxon>Pentapetalae</taxon>
        <taxon>asterids</taxon>
        <taxon>campanulids</taxon>
        <taxon>Asterales</taxon>
        <taxon>Asteraceae</taxon>
        <taxon>Asteroideae</taxon>
        <taxon>Anthemideae</taxon>
        <taxon>Artemisiinae</taxon>
        <taxon>Artemisia</taxon>
    </lineage>
</organism>
<dbReference type="AlphaFoldDB" id="A0A2U1N1S4"/>
<protein>
    <submittedName>
        <fullName evidence="1">Uncharacterized protein</fullName>
    </submittedName>
</protein>
<evidence type="ECO:0000313" key="2">
    <source>
        <dbReference type="Proteomes" id="UP000245207"/>
    </source>
</evidence>
<accession>A0A2U1N1S4</accession>
<reference evidence="1 2" key="1">
    <citation type="journal article" date="2018" name="Mol. Plant">
        <title>The genome of Artemisia annua provides insight into the evolution of Asteraceae family and artemisinin biosynthesis.</title>
        <authorList>
            <person name="Shen Q."/>
            <person name="Zhang L."/>
            <person name="Liao Z."/>
            <person name="Wang S."/>
            <person name="Yan T."/>
            <person name="Shi P."/>
            <person name="Liu M."/>
            <person name="Fu X."/>
            <person name="Pan Q."/>
            <person name="Wang Y."/>
            <person name="Lv Z."/>
            <person name="Lu X."/>
            <person name="Zhang F."/>
            <person name="Jiang W."/>
            <person name="Ma Y."/>
            <person name="Chen M."/>
            <person name="Hao X."/>
            <person name="Li L."/>
            <person name="Tang Y."/>
            <person name="Lv G."/>
            <person name="Zhou Y."/>
            <person name="Sun X."/>
            <person name="Brodelius P.E."/>
            <person name="Rose J.K.C."/>
            <person name="Tang K."/>
        </authorList>
    </citation>
    <scope>NUCLEOTIDE SEQUENCE [LARGE SCALE GENOMIC DNA]</scope>
    <source>
        <strain evidence="2">cv. Huhao1</strain>
        <tissue evidence="1">Leaf</tissue>
    </source>
</reference>
<sequence>MKKLLGLSEFDGKGLEMNDFTKDEFFDKVVKVKGPKCRKEVERLDGWIKFFLESGSEPLRLAHLLLAKAAVCGEGEGERVEFPDTVDEFLQNDPPSD</sequence>
<gene>
    <name evidence="1" type="ORF">CTI12_AA317740</name>
</gene>
<dbReference type="Proteomes" id="UP000245207">
    <property type="component" value="Unassembled WGS sequence"/>
</dbReference>
<evidence type="ECO:0000313" key="1">
    <source>
        <dbReference type="EMBL" id="PWA67452.1"/>
    </source>
</evidence>
<dbReference type="EMBL" id="PKPP01003830">
    <property type="protein sequence ID" value="PWA67452.1"/>
    <property type="molecule type" value="Genomic_DNA"/>
</dbReference>
<comment type="caution">
    <text evidence="1">The sequence shown here is derived from an EMBL/GenBank/DDBJ whole genome shotgun (WGS) entry which is preliminary data.</text>
</comment>
<name>A0A2U1N1S4_ARTAN</name>